<sequence length="212" mass="23732">MEEMYGFHSTSSYTISPETNLISPPENLAFHSSVDHYWPFCGSDDLLSVAASVVTDAVSIETIPKHIILPRRRINRQRDQAKSNGVVVGDDGDDEDEDAFGDTIKERIASHPSFLKLLDAYIDCQKVGAPTEIACLLDDIRHKNDVRKRNATASTSLGADPELDEFMETFCLLLLKYKSDLTRPFDEAATFLRNIETQLRNLSIGAYINISF</sequence>
<keyword evidence="2" id="KW-1185">Reference proteome</keyword>
<reference evidence="2" key="1">
    <citation type="journal article" date="2022" name="Mol. Ecol. Resour.">
        <title>The genomes of chicory, endive, great burdock and yacon provide insights into Asteraceae palaeo-polyploidization history and plant inulin production.</title>
        <authorList>
            <person name="Fan W."/>
            <person name="Wang S."/>
            <person name="Wang H."/>
            <person name="Wang A."/>
            <person name="Jiang F."/>
            <person name="Liu H."/>
            <person name="Zhao H."/>
            <person name="Xu D."/>
            <person name="Zhang Y."/>
        </authorList>
    </citation>
    <scope>NUCLEOTIDE SEQUENCE [LARGE SCALE GENOMIC DNA]</scope>
    <source>
        <strain evidence="2">cv. Yunnan</strain>
    </source>
</reference>
<comment type="caution">
    <text evidence="1">The sequence shown here is derived from an EMBL/GenBank/DDBJ whole genome shotgun (WGS) entry which is preliminary data.</text>
</comment>
<proteinExistence type="predicted"/>
<gene>
    <name evidence="1" type="ORF">L1987_79516</name>
</gene>
<name>A0ACB8ZGR8_9ASTR</name>
<organism evidence="1 2">
    <name type="scientific">Smallanthus sonchifolius</name>
    <dbReference type="NCBI Taxonomy" id="185202"/>
    <lineage>
        <taxon>Eukaryota</taxon>
        <taxon>Viridiplantae</taxon>
        <taxon>Streptophyta</taxon>
        <taxon>Embryophyta</taxon>
        <taxon>Tracheophyta</taxon>
        <taxon>Spermatophyta</taxon>
        <taxon>Magnoliopsida</taxon>
        <taxon>eudicotyledons</taxon>
        <taxon>Gunneridae</taxon>
        <taxon>Pentapetalae</taxon>
        <taxon>asterids</taxon>
        <taxon>campanulids</taxon>
        <taxon>Asterales</taxon>
        <taxon>Asteraceae</taxon>
        <taxon>Asteroideae</taxon>
        <taxon>Heliantheae alliance</taxon>
        <taxon>Millerieae</taxon>
        <taxon>Smallanthus</taxon>
    </lineage>
</organism>
<reference evidence="1 2" key="2">
    <citation type="journal article" date="2022" name="Mol. Ecol. Resour.">
        <title>The genomes of chicory, endive, great burdock and yacon provide insights into Asteraceae paleo-polyploidization history and plant inulin production.</title>
        <authorList>
            <person name="Fan W."/>
            <person name="Wang S."/>
            <person name="Wang H."/>
            <person name="Wang A."/>
            <person name="Jiang F."/>
            <person name="Liu H."/>
            <person name="Zhao H."/>
            <person name="Xu D."/>
            <person name="Zhang Y."/>
        </authorList>
    </citation>
    <scope>NUCLEOTIDE SEQUENCE [LARGE SCALE GENOMIC DNA]</scope>
    <source>
        <strain evidence="2">cv. Yunnan</strain>
        <tissue evidence="1">Leaves</tissue>
    </source>
</reference>
<protein>
    <submittedName>
        <fullName evidence="1">Uncharacterized protein</fullName>
    </submittedName>
</protein>
<accession>A0ACB8ZGR8</accession>
<evidence type="ECO:0000313" key="2">
    <source>
        <dbReference type="Proteomes" id="UP001056120"/>
    </source>
</evidence>
<dbReference type="EMBL" id="CM042043">
    <property type="protein sequence ID" value="KAI3696498.1"/>
    <property type="molecule type" value="Genomic_DNA"/>
</dbReference>
<evidence type="ECO:0000313" key="1">
    <source>
        <dbReference type="EMBL" id="KAI3696498.1"/>
    </source>
</evidence>
<dbReference type="Proteomes" id="UP001056120">
    <property type="component" value="Linkage Group LG26"/>
</dbReference>